<dbReference type="PROSITE" id="PS51257">
    <property type="entry name" value="PROKAR_LIPOPROTEIN"/>
    <property type="match status" value="1"/>
</dbReference>
<protein>
    <submittedName>
        <fullName evidence="2">Uncharacterized protein</fullName>
    </submittedName>
</protein>
<evidence type="ECO:0000256" key="1">
    <source>
        <dbReference type="SAM" id="SignalP"/>
    </source>
</evidence>
<feature type="signal peptide" evidence="1">
    <location>
        <begin position="1"/>
        <end position="28"/>
    </location>
</feature>
<keyword evidence="3" id="KW-1185">Reference proteome</keyword>
<name>A0ABX7M8J5_9RHOO</name>
<keyword evidence="1" id="KW-0732">Signal</keyword>
<proteinExistence type="predicted"/>
<gene>
    <name evidence="2" type="ORF">JY500_15160</name>
</gene>
<evidence type="ECO:0000313" key="3">
    <source>
        <dbReference type="Proteomes" id="UP000663570"/>
    </source>
</evidence>
<feature type="chain" id="PRO_5047467045" evidence="1">
    <location>
        <begin position="29"/>
        <end position="107"/>
    </location>
</feature>
<dbReference type="RefSeq" id="WP_206253678.1">
    <property type="nucleotide sequence ID" value="NZ_CP071060.1"/>
</dbReference>
<sequence>MRITHASVSSLIAATAAACLMMSGAALAAAEKDEKKADPCAALPDVVKLDGGKHSLTRKGDRWLLKAPTPYVDQLVYQDEGPDRRIYRFKRWTSNQYSCWDTGQTGK</sequence>
<dbReference type="EMBL" id="CP071060">
    <property type="protein sequence ID" value="QSI75812.1"/>
    <property type="molecule type" value="Genomic_DNA"/>
</dbReference>
<reference evidence="2 3" key="1">
    <citation type="submission" date="2021-02" db="EMBL/GenBank/DDBJ databases">
        <title>Niveibacterium changnyeongensis HC41.</title>
        <authorList>
            <person name="Kang M."/>
        </authorList>
    </citation>
    <scope>NUCLEOTIDE SEQUENCE [LARGE SCALE GENOMIC DNA]</scope>
    <source>
        <strain evidence="2 3">HC41</strain>
    </source>
</reference>
<dbReference type="Proteomes" id="UP000663570">
    <property type="component" value="Chromosome"/>
</dbReference>
<accession>A0ABX7M8J5</accession>
<organism evidence="2 3">
    <name type="scientific">Niveibacterium microcysteis</name>
    <dbReference type="NCBI Taxonomy" id="2811415"/>
    <lineage>
        <taxon>Bacteria</taxon>
        <taxon>Pseudomonadati</taxon>
        <taxon>Pseudomonadota</taxon>
        <taxon>Betaproteobacteria</taxon>
        <taxon>Rhodocyclales</taxon>
        <taxon>Rhodocyclaceae</taxon>
        <taxon>Niveibacterium</taxon>
    </lineage>
</organism>
<evidence type="ECO:0000313" key="2">
    <source>
        <dbReference type="EMBL" id="QSI75812.1"/>
    </source>
</evidence>